<name>A0AAW9Q6M0_9BURK</name>
<accession>A0AAW9Q6M0</accession>
<proteinExistence type="predicted"/>
<keyword evidence="2" id="KW-1185">Reference proteome</keyword>
<evidence type="ECO:0000313" key="1">
    <source>
        <dbReference type="EMBL" id="MEF7614934.1"/>
    </source>
</evidence>
<organism evidence="1 2">
    <name type="scientific">Aquincola agrisoli</name>
    <dbReference type="NCBI Taxonomy" id="3119538"/>
    <lineage>
        <taxon>Bacteria</taxon>
        <taxon>Pseudomonadati</taxon>
        <taxon>Pseudomonadota</taxon>
        <taxon>Betaproteobacteria</taxon>
        <taxon>Burkholderiales</taxon>
        <taxon>Sphaerotilaceae</taxon>
        <taxon>Aquincola</taxon>
    </lineage>
</organism>
<dbReference type="EMBL" id="JAZIBG010000028">
    <property type="protein sequence ID" value="MEF7614934.1"/>
    <property type="molecule type" value="Genomic_DNA"/>
</dbReference>
<protein>
    <recommendedName>
        <fullName evidence="3">VWA domain-containing protein</fullName>
    </recommendedName>
</protein>
<sequence length="79" mass="8509">MQKPARFLVIIDAGGSMVARLFDDTRALVSEIDASTEEVAVMTAALTPTRTALDADWDEALQGHSRAERAGAEVYTLDV</sequence>
<dbReference type="RefSeq" id="WP_332290023.1">
    <property type="nucleotide sequence ID" value="NZ_JAZIBG010000028.1"/>
</dbReference>
<evidence type="ECO:0000313" key="2">
    <source>
        <dbReference type="Proteomes" id="UP001336250"/>
    </source>
</evidence>
<dbReference type="AlphaFoldDB" id="A0AAW9Q6M0"/>
<comment type="caution">
    <text evidence="1">The sequence shown here is derived from an EMBL/GenBank/DDBJ whole genome shotgun (WGS) entry which is preliminary data.</text>
</comment>
<gene>
    <name evidence="1" type="ORF">V4F39_13505</name>
</gene>
<reference evidence="1 2" key="1">
    <citation type="submission" date="2024-02" db="EMBL/GenBank/DDBJ databases">
        <title>Genome sequence of Aquincola sp. MAHUQ-54.</title>
        <authorList>
            <person name="Huq M.A."/>
        </authorList>
    </citation>
    <scope>NUCLEOTIDE SEQUENCE [LARGE SCALE GENOMIC DNA]</scope>
    <source>
        <strain evidence="1 2">MAHUQ-54</strain>
    </source>
</reference>
<evidence type="ECO:0008006" key="3">
    <source>
        <dbReference type="Google" id="ProtNLM"/>
    </source>
</evidence>
<dbReference type="Proteomes" id="UP001336250">
    <property type="component" value="Unassembled WGS sequence"/>
</dbReference>